<organism evidence="2 3">
    <name type="scientific">Diacronema lutheri</name>
    <name type="common">Unicellular marine alga</name>
    <name type="synonym">Monochrysis lutheri</name>
    <dbReference type="NCBI Taxonomy" id="2081491"/>
    <lineage>
        <taxon>Eukaryota</taxon>
        <taxon>Haptista</taxon>
        <taxon>Haptophyta</taxon>
        <taxon>Pavlovophyceae</taxon>
        <taxon>Pavlovales</taxon>
        <taxon>Pavlovaceae</taxon>
        <taxon>Diacronema</taxon>
    </lineage>
</organism>
<keyword evidence="1" id="KW-0732">Signal</keyword>
<protein>
    <submittedName>
        <fullName evidence="2">Uncharacterized protein</fullName>
    </submittedName>
</protein>
<keyword evidence="3" id="KW-1185">Reference proteome</keyword>
<proteinExistence type="predicted"/>
<name>A0A8J5X7Y7_DIALT</name>
<evidence type="ECO:0000313" key="2">
    <source>
        <dbReference type="EMBL" id="KAG8458085.1"/>
    </source>
</evidence>
<reference evidence="2" key="1">
    <citation type="submission" date="2021-05" db="EMBL/GenBank/DDBJ databases">
        <title>The genome of the haptophyte Pavlova lutheri (Diacronema luteri, Pavlovales) - a model for lipid biosynthesis in eukaryotic algae.</title>
        <authorList>
            <person name="Hulatt C.J."/>
            <person name="Posewitz M.C."/>
        </authorList>
    </citation>
    <scope>NUCLEOTIDE SEQUENCE</scope>
    <source>
        <strain evidence="2">NIVA-4/92</strain>
    </source>
</reference>
<gene>
    <name evidence="2" type="ORF">KFE25_012745</name>
</gene>
<sequence>MAALLLAAASVALGCAGSSRVLGAARPAPNVGIAVARARARAPAHIAMAAADEPDDDFDIDASIAEFDARLPSAERRKSALAEYGLSMPSVVLLALSLLLLGGTKVAGPGWLGSAIGALRSSSAGSAQP</sequence>
<feature type="signal peptide" evidence="1">
    <location>
        <begin position="1"/>
        <end position="18"/>
    </location>
</feature>
<dbReference type="Proteomes" id="UP000751190">
    <property type="component" value="Unassembled WGS sequence"/>
</dbReference>
<accession>A0A8J5X7Y7</accession>
<evidence type="ECO:0000313" key="3">
    <source>
        <dbReference type="Proteomes" id="UP000751190"/>
    </source>
</evidence>
<feature type="chain" id="PRO_5035322412" evidence="1">
    <location>
        <begin position="19"/>
        <end position="129"/>
    </location>
</feature>
<evidence type="ECO:0000256" key="1">
    <source>
        <dbReference type="SAM" id="SignalP"/>
    </source>
</evidence>
<comment type="caution">
    <text evidence="2">The sequence shown here is derived from an EMBL/GenBank/DDBJ whole genome shotgun (WGS) entry which is preliminary data.</text>
</comment>
<dbReference type="EMBL" id="JAGTXO010000057">
    <property type="protein sequence ID" value="KAG8458085.1"/>
    <property type="molecule type" value="Genomic_DNA"/>
</dbReference>
<dbReference type="AlphaFoldDB" id="A0A8J5X7Y7"/>